<dbReference type="PANTHER" id="PTHR15664">
    <property type="entry name" value="C20ORF30 PROTEIN"/>
    <property type="match status" value="1"/>
</dbReference>
<evidence type="ECO:0000256" key="1">
    <source>
        <dbReference type="ARBA" id="ARBA00004141"/>
    </source>
</evidence>
<comment type="function">
    <text evidence="16">Involved in trafficking and recycling of synaptic vesicles.</text>
</comment>
<dbReference type="PhylomeDB" id="A0A0D2VSF1"/>
<evidence type="ECO:0000256" key="8">
    <source>
        <dbReference type="ARBA" id="ARBA00007743"/>
    </source>
</evidence>
<dbReference type="AlphaFoldDB" id="A0A0D2VSF1"/>
<feature type="transmembrane region" description="Helical" evidence="19">
    <location>
        <begin position="182"/>
        <end position="201"/>
    </location>
</feature>
<evidence type="ECO:0000256" key="18">
    <source>
        <dbReference type="SAM" id="MobiDB-lite"/>
    </source>
</evidence>
<feature type="compositionally biased region" description="Low complexity" evidence="18">
    <location>
        <begin position="25"/>
        <end position="37"/>
    </location>
</feature>
<organism evidence="20 21">
    <name type="scientific">Capsaspora owczarzaki (strain ATCC 30864)</name>
    <dbReference type="NCBI Taxonomy" id="595528"/>
    <lineage>
        <taxon>Eukaryota</taxon>
        <taxon>Filasterea</taxon>
        <taxon>Capsaspora</taxon>
    </lineage>
</organism>
<gene>
    <name evidence="20" type="ORF">CAOG_008809</name>
</gene>
<evidence type="ECO:0000256" key="6">
    <source>
        <dbReference type="ARBA" id="ARBA00004601"/>
    </source>
</evidence>
<feature type="compositionally biased region" description="Acidic residues" evidence="18">
    <location>
        <begin position="55"/>
        <end position="73"/>
    </location>
</feature>
<dbReference type="InterPro" id="IPR044234">
    <property type="entry name" value="TMEM230"/>
</dbReference>
<evidence type="ECO:0000256" key="3">
    <source>
        <dbReference type="ARBA" id="ARBA00004234"/>
    </source>
</evidence>
<dbReference type="Pfam" id="PF05915">
    <property type="entry name" value="TMEM_230_134"/>
    <property type="match status" value="1"/>
</dbReference>
<sequence length="223" mass="24122">MSIPLRPVDGTRLSTSLSGNVVQRSRSSNKSSPLSQSQGTGLGADLHGARAYNDDGGDNNDLDDDDDDDDLGYDDSASLNPSGSGAAGRSNKAKQQLYDGAKSRTGKAKLAIKRTGASLQRMLTSRKQQEDFVDAQFIKPPVKVPWRAIGLALLLFLIGSILLTFGSLILTGKIKVDPKEDTSIPLIVIGSLVFLPGFYHLRLAYYAYRGYKGYSFDDIPDFD</sequence>
<dbReference type="GO" id="GO:0005794">
    <property type="term" value="C:Golgi apparatus"/>
    <property type="evidence" value="ECO:0007669"/>
    <property type="project" value="UniProtKB-SubCell"/>
</dbReference>
<evidence type="ECO:0000313" key="21">
    <source>
        <dbReference type="Proteomes" id="UP000008743"/>
    </source>
</evidence>
<dbReference type="EMBL" id="KE346366">
    <property type="protein sequence ID" value="KJE94012.1"/>
    <property type="molecule type" value="Genomic_DNA"/>
</dbReference>
<keyword evidence="21" id="KW-1185">Reference proteome</keyword>
<evidence type="ECO:0000256" key="19">
    <source>
        <dbReference type="SAM" id="Phobius"/>
    </source>
</evidence>
<feature type="region of interest" description="Disordered" evidence="18">
    <location>
        <begin position="1"/>
        <end position="102"/>
    </location>
</feature>
<keyword evidence="9 19" id="KW-0812">Transmembrane</keyword>
<dbReference type="InParanoid" id="A0A0D2VSF1"/>
<accession>A0A0D2VSF1</accession>
<dbReference type="GO" id="GO:0005770">
    <property type="term" value="C:late endosome"/>
    <property type="evidence" value="ECO:0007669"/>
    <property type="project" value="UniProtKB-SubCell"/>
</dbReference>
<dbReference type="PANTHER" id="PTHR15664:SF6">
    <property type="entry name" value="TRANSMEMBRANE PROTEIN 230"/>
    <property type="match status" value="1"/>
</dbReference>
<dbReference type="InterPro" id="IPR008590">
    <property type="entry name" value="TMEM_230/134"/>
</dbReference>
<evidence type="ECO:0000256" key="16">
    <source>
        <dbReference type="ARBA" id="ARBA00024003"/>
    </source>
</evidence>
<dbReference type="eggNOG" id="KOG4753">
    <property type="taxonomic scope" value="Eukaryota"/>
</dbReference>
<dbReference type="GO" id="GO:0016020">
    <property type="term" value="C:membrane"/>
    <property type="evidence" value="ECO:0007669"/>
    <property type="project" value="UniProtKB-SubCell"/>
</dbReference>
<keyword evidence="11 19" id="KW-1133">Transmembrane helix</keyword>
<keyword evidence="13" id="KW-0333">Golgi apparatus</keyword>
<dbReference type="GO" id="GO:0005769">
    <property type="term" value="C:early endosome"/>
    <property type="evidence" value="ECO:0007669"/>
    <property type="project" value="UniProtKB-SubCell"/>
</dbReference>
<evidence type="ECO:0000256" key="13">
    <source>
        <dbReference type="ARBA" id="ARBA00023034"/>
    </source>
</evidence>
<comment type="subcellular location">
    <subcellularLocation>
        <location evidence="5">Cytoplasmic vesicle</location>
        <location evidence="5">Autophagosome</location>
    </subcellularLocation>
    <subcellularLocation>
        <location evidence="3">Cytoplasmic vesicle</location>
        <location evidence="3">Secretory vesicle</location>
        <location evidence="3">Synaptic vesicle</location>
    </subcellularLocation>
    <subcellularLocation>
        <location evidence="4">Early endosome</location>
    </subcellularLocation>
    <subcellularLocation>
        <location evidence="6">Golgi apparatus</location>
        <location evidence="6">trans-Golgi network</location>
    </subcellularLocation>
    <subcellularLocation>
        <location evidence="7">Late endosome</location>
    </subcellularLocation>
    <subcellularLocation>
        <location evidence="1">Membrane</location>
        <topology evidence="1">Multi-pass membrane protein</topology>
    </subcellularLocation>
    <subcellularLocation>
        <location evidence="2">Recycling endosome</location>
    </subcellularLocation>
</comment>
<evidence type="ECO:0000256" key="5">
    <source>
        <dbReference type="ARBA" id="ARBA00004419"/>
    </source>
</evidence>
<evidence type="ECO:0000256" key="17">
    <source>
        <dbReference type="ARBA" id="ARBA00024088"/>
    </source>
</evidence>
<protein>
    <recommendedName>
        <fullName evidence="17">Transmembrane protein 230</fullName>
    </recommendedName>
</protein>
<proteinExistence type="inferred from homology"/>
<keyword evidence="10" id="KW-0967">Endosome</keyword>
<feature type="transmembrane region" description="Helical" evidence="19">
    <location>
        <begin position="148"/>
        <end position="170"/>
    </location>
</feature>
<dbReference type="GO" id="GO:0055037">
    <property type="term" value="C:recycling endosome"/>
    <property type="evidence" value="ECO:0007669"/>
    <property type="project" value="UniProtKB-SubCell"/>
</dbReference>
<feature type="compositionally biased region" description="Polar residues" evidence="18">
    <location>
        <begin position="12"/>
        <end position="24"/>
    </location>
</feature>
<evidence type="ECO:0000256" key="12">
    <source>
        <dbReference type="ARBA" id="ARBA00023018"/>
    </source>
</evidence>
<evidence type="ECO:0000256" key="9">
    <source>
        <dbReference type="ARBA" id="ARBA00022692"/>
    </source>
</evidence>
<dbReference type="RefSeq" id="XP_011270449.1">
    <property type="nucleotide sequence ID" value="XM_011272147.1"/>
</dbReference>
<evidence type="ECO:0000313" key="20">
    <source>
        <dbReference type="EMBL" id="KJE94012.1"/>
    </source>
</evidence>
<evidence type="ECO:0000256" key="14">
    <source>
        <dbReference type="ARBA" id="ARBA00023136"/>
    </source>
</evidence>
<evidence type="ECO:0000256" key="7">
    <source>
        <dbReference type="ARBA" id="ARBA00004603"/>
    </source>
</evidence>
<keyword evidence="12" id="KW-0770">Synapse</keyword>
<evidence type="ECO:0000256" key="15">
    <source>
        <dbReference type="ARBA" id="ARBA00023329"/>
    </source>
</evidence>
<comment type="similarity">
    <text evidence="8">Belongs to the TMEM134/TMEM230 family.</text>
</comment>
<name>A0A0D2VSF1_CAPO3</name>
<keyword evidence="14 19" id="KW-0472">Membrane</keyword>
<keyword evidence="15" id="KW-0968">Cytoplasmic vesicle</keyword>
<evidence type="ECO:0000256" key="4">
    <source>
        <dbReference type="ARBA" id="ARBA00004412"/>
    </source>
</evidence>
<reference evidence="21" key="1">
    <citation type="submission" date="2011-02" db="EMBL/GenBank/DDBJ databases">
        <title>The Genome Sequence of Capsaspora owczarzaki ATCC 30864.</title>
        <authorList>
            <person name="Russ C."/>
            <person name="Cuomo C."/>
            <person name="Burger G."/>
            <person name="Gray M.W."/>
            <person name="Holland P.W.H."/>
            <person name="King N."/>
            <person name="Lang F.B.F."/>
            <person name="Roger A.J."/>
            <person name="Ruiz-Trillo I."/>
            <person name="Young S.K."/>
            <person name="Zeng Q."/>
            <person name="Gargeya S."/>
            <person name="Alvarado L."/>
            <person name="Berlin A."/>
            <person name="Chapman S.B."/>
            <person name="Chen Z."/>
            <person name="Freedman E."/>
            <person name="Gellesch M."/>
            <person name="Goldberg J."/>
            <person name="Griggs A."/>
            <person name="Gujja S."/>
            <person name="Heilman E."/>
            <person name="Heiman D."/>
            <person name="Howarth C."/>
            <person name="Mehta T."/>
            <person name="Neiman D."/>
            <person name="Pearson M."/>
            <person name="Roberts A."/>
            <person name="Saif S."/>
            <person name="Shea T."/>
            <person name="Shenoy N."/>
            <person name="Sisk P."/>
            <person name="Stolte C."/>
            <person name="Sykes S."/>
            <person name="White J."/>
            <person name="Yandava C."/>
            <person name="Haas B."/>
            <person name="Nusbaum C."/>
            <person name="Birren B."/>
        </authorList>
    </citation>
    <scope>NUCLEOTIDE SEQUENCE</scope>
    <source>
        <strain evidence="21">ATCC 30864</strain>
    </source>
</reference>
<dbReference type="GO" id="GO:0005776">
    <property type="term" value="C:autophagosome"/>
    <property type="evidence" value="ECO:0007669"/>
    <property type="project" value="UniProtKB-SubCell"/>
</dbReference>
<dbReference type="OrthoDB" id="5597044at2759"/>
<evidence type="ECO:0000256" key="2">
    <source>
        <dbReference type="ARBA" id="ARBA00004172"/>
    </source>
</evidence>
<dbReference type="Proteomes" id="UP000008743">
    <property type="component" value="Unassembled WGS sequence"/>
</dbReference>
<evidence type="ECO:0000256" key="11">
    <source>
        <dbReference type="ARBA" id="ARBA00022989"/>
    </source>
</evidence>
<evidence type="ECO:0000256" key="10">
    <source>
        <dbReference type="ARBA" id="ARBA00022753"/>
    </source>
</evidence>